<dbReference type="EMBL" id="FO082261">
    <property type="protein sequence ID" value="CCO20596.1"/>
    <property type="molecule type" value="Genomic_DNA"/>
</dbReference>
<evidence type="ECO:0000256" key="2">
    <source>
        <dbReference type="ARBA" id="ARBA00004141"/>
    </source>
</evidence>
<keyword evidence="6 7" id="KW-0472">Membrane</keyword>
<comment type="subcellular location">
    <subcellularLocation>
        <location evidence="2 7">Membrane</location>
        <topology evidence="2 7">Multi-pass membrane protein</topology>
    </subcellularLocation>
</comment>
<evidence type="ECO:0000256" key="1">
    <source>
        <dbReference type="ARBA" id="ARBA00002501"/>
    </source>
</evidence>
<proteinExistence type="inferred from homology"/>
<dbReference type="RefSeq" id="XP_007508105.1">
    <property type="nucleotide sequence ID" value="XM_007508043.1"/>
</dbReference>
<name>K8ERB8_9CHLO</name>
<dbReference type="PANTHER" id="PTHR19317">
    <property type="entry name" value="PRENYLATED RAB ACCEPTOR 1-RELATED"/>
    <property type="match status" value="1"/>
</dbReference>
<organism evidence="8 9">
    <name type="scientific">Bathycoccus prasinos</name>
    <dbReference type="NCBI Taxonomy" id="41875"/>
    <lineage>
        <taxon>Eukaryota</taxon>
        <taxon>Viridiplantae</taxon>
        <taxon>Chlorophyta</taxon>
        <taxon>Mamiellophyceae</taxon>
        <taxon>Mamiellales</taxon>
        <taxon>Bathycoccaceae</taxon>
        <taxon>Bathycoccus</taxon>
    </lineage>
</organism>
<dbReference type="Proteomes" id="UP000198341">
    <property type="component" value="Chromosome 18"/>
</dbReference>
<comment type="function">
    <text evidence="1 7">May be involved in both secretory and endocytic intracellular trafficking in the endosomal/prevacuolar compartments.</text>
</comment>
<evidence type="ECO:0000256" key="4">
    <source>
        <dbReference type="ARBA" id="ARBA00022692"/>
    </source>
</evidence>
<sequence length="202" mass="21772">MSTGTPTSSAAVADTPSNSPLQPVITAAARIKDVSLHVFSQRKPMSEILDRTAYSKPASFSDATSRMQKNLNYFKINYMIATMGILSAFILYHPSSLLILSAISAAWAYVFMIRQEPLKIGEREVSSREKMLGMTGLSALIIFFLSSAGTYIFSGMGVALLGIGAHSAARVPDDLFIDDASESNGFFSFMMPPRPGQPSGTI</sequence>
<reference evidence="8 9" key="1">
    <citation type="submission" date="2011-10" db="EMBL/GenBank/DDBJ databases">
        <authorList>
            <person name="Genoscope - CEA"/>
        </authorList>
    </citation>
    <scope>NUCLEOTIDE SEQUENCE [LARGE SCALE GENOMIC DNA]</scope>
    <source>
        <strain evidence="8 9">RCC 1105</strain>
    </source>
</reference>
<evidence type="ECO:0000313" key="9">
    <source>
        <dbReference type="Proteomes" id="UP000198341"/>
    </source>
</evidence>
<protein>
    <recommendedName>
        <fullName evidence="7">PRA1 family protein</fullName>
    </recommendedName>
</protein>
<evidence type="ECO:0000313" key="8">
    <source>
        <dbReference type="EMBL" id="CCO20596.1"/>
    </source>
</evidence>
<dbReference type="AlphaFoldDB" id="K8ERB8"/>
<dbReference type="GeneID" id="19010852"/>
<dbReference type="GO" id="GO:0016020">
    <property type="term" value="C:membrane"/>
    <property type="evidence" value="ECO:0007669"/>
    <property type="project" value="UniProtKB-SubCell"/>
</dbReference>
<dbReference type="eggNOG" id="KOG3142">
    <property type="taxonomic scope" value="Eukaryota"/>
</dbReference>
<keyword evidence="7" id="KW-0813">Transport</keyword>
<accession>K8ERB8</accession>
<feature type="transmembrane region" description="Helical" evidence="7">
    <location>
        <begin position="134"/>
        <end position="153"/>
    </location>
</feature>
<comment type="similarity">
    <text evidence="3 7">Belongs to the PRA1 family.</text>
</comment>
<dbReference type="GO" id="GO:0005794">
    <property type="term" value="C:Golgi apparatus"/>
    <property type="evidence" value="ECO:0007669"/>
    <property type="project" value="TreeGrafter"/>
</dbReference>
<keyword evidence="5 7" id="KW-1133">Transmembrane helix</keyword>
<dbReference type="GO" id="GO:0005783">
    <property type="term" value="C:endoplasmic reticulum"/>
    <property type="evidence" value="ECO:0007669"/>
    <property type="project" value="UniProtKB-ARBA"/>
</dbReference>
<evidence type="ECO:0000256" key="5">
    <source>
        <dbReference type="ARBA" id="ARBA00022989"/>
    </source>
</evidence>
<dbReference type="OrthoDB" id="63113at2759"/>
<feature type="transmembrane region" description="Helical" evidence="7">
    <location>
        <begin position="97"/>
        <end position="113"/>
    </location>
</feature>
<evidence type="ECO:0000256" key="3">
    <source>
        <dbReference type="ARBA" id="ARBA00006483"/>
    </source>
</evidence>
<keyword evidence="4 7" id="KW-0812">Transmembrane</keyword>
<evidence type="ECO:0000256" key="7">
    <source>
        <dbReference type="RuleBase" id="RU363107"/>
    </source>
</evidence>
<dbReference type="STRING" id="41875.K8ERB8"/>
<dbReference type="KEGG" id="bpg:Bathy18g01450"/>
<dbReference type="InterPro" id="IPR004895">
    <property type="entry name" value="Prenylated_rab_accept_PRA1"/>
</dbReference>
<keyword evidence="9" id="KW-1185">Reference proteome</keyword>
<dbReference type="Pfam" id="PF03208">
    <property type="entry name" value="PRA1"/>
    <property type="match status" value="1"/>
</dbReference>
<dbReference type="GO" id="GO:0016192">
    <property type="term" value="P:vesicle-mediated transport"/>
    <property type="evidence" value="ECO:0007669"/>
    <property type="project" value="UniProtKB-ARBA"/>
</dbReference>
<dbReference type="PANTHER" id="PTHR19317:SF0">
    <property type="entry name" value="PRENYLATED RAB ACCEPTOR PROTEIN 1"/>
    <property type="match status" value="1"/>
</dbReference>
<evidence type="ECO:0000256" key="6">
    <source>
        <dbReference type="ARBA" id="ARBA00023136"/>
    </source>
</evidence>
<gene>
    <name evidence="8" type="ordered locus">Bathy18g01450</name>
</gene>